<accession>A0AAV3R0V0</accession>
<keyword evidence="2" id="KW-1185">Reference proteome</keyword>
<sequence length="75" mass="8184">MPFPDRLDAFQLPPGFKLAQLKLYDGTGDLIKHLRGYMLWKVEESLVGANAVDKGLAHNSGNYTYSIGEAKVGCG</sequence>
<evidence type="ECO:0000313" key="1">
    <source>
        <dbReference type="EMBL" id="GAA0170032.1"/>
    </source>
</evidence>
<comment type="caution">
    <text evidence="1">The sequence shown here is derived from an EMBL/GenBank/DDBJ whole genome shotgun (WGS) entry which is preliminary data.</text>
</comment>
<dbReference type="Proteomes" id="UP001454036">
    <property type="component" value="Unassembled WGS sequence"/>
</dbReference>
<gene>
    <name evidence="1" type="ORF">LIER_24382</name>
</gene>
<evidence type="ECO:0000313" key="2">
    <source>
        <dbReference type="Proteomes" id="UP001454036"/>
    </source>
</evidence>
<reference evidence="1 2" key="1">
    <citation type="submission" date="2024-01" db="EMBL/GenBank/DDBJ databases">
        <title>The complete chloroplast genome sequence of Lithospermum erythrorhizon: insights into the phylogenetic relationship among Boraginaceae species and the maternal lineages of purple gromwells.</title>
        <authorList>
            <person name="Okada T."/>
            <person name="Watanabe K."/>
        </authorList>
    </citation>
    <scope>NUCLEOTIDE SEQUENCE [LARGE SCALE GENOMIC DNA]</scope>
</reference>
<dbReference type="EMBL" id="BAABME010007069">
    <property type="protein sequence ID" value="GAA0170032.1"/>
    <property type="molecule type" value="Genomic_DNA"/>
</dbReference>
<organism evidence="1 2">
    <name type="scientific">Lithospermum erythrorhizon</name>
    <name type="common">Purple gromwell</name>
    <name type="synonym">Lithospermum officinale var. erythrorhizon</name>
    <dbReference type="NCBI Taxonomy" id="34254"/>
    <lineage>
        <taxon>Eukaryota</taxon>
        <taxon>Viridiplantae</taxon>
        <taxon>Streptophyta</taxon>
        <taxon>Embryophyta</taxon>
        <taxon>Tracheophyta</taxon>
        <taxon>Spermatophyta</taxon>
        <taxon>Magnoliopsida</taxon>
        <taxon>eudicotyledons</taxon>
        <taxon>Gunneridae</taxon>
        <taxon>Pentapetalae</taxon>
        <taxon>asterids</taxon>
        <taxon>lamiids</taxon>
        <taxon>Boraginales</taxon>
        <taxon>Boraginaceae</taxon>
        <taxon>Boraginoideae</taxon>
        <taxon>Lithospermeae</taxon>
        <taxon>Lithospermum</taxon>
    </lineage>
</organism>
<proteinExistence type="predicted"/>
<name>A0AAV3R0V0_LITER</name>
<protein>
    <submittedName>
        <fullName evidence="1">Uncharacterized protein</fullName>
    </submittedName>
</protein>
<dbReference type="AlphaFoldDB" id="A0AAV3R0V0"/>